<sequence>MIKPGRDPFGVDLNGISNYVQFIKNHSRATHLRDKSIPKSKVKELKDNYVKDPKFKNHQKYGHAYFGNEEGYVTNFLNIDGIKNVRYYFGYGTSYVPNYIRLILVPVDSRGENIQFKKSGRSGELLQKSTPPPPNQ</sequence>
<accession>A0A9X2T0D1</accession>
<reference evidence="1" key="1">
    <citation type="submission" date="2022-08" db="EMBL/GenBank/DDBJ databases">
        <authorList>
            <person name="Zhang D."/>
        </authorList>
    </citation>
    <scope>NUCLEOTIDE SEQUENCE</scope>
    <source>
        <strain evidence="1">XJ19-11</strain>
    </source>
</reference>
<name>A0A9X2T0D1_9BACT</name>
<organism evidence="1 2">
    <name type="scientific">Aquiflexum gelatinilyticum</name>
    <dbReference type="NCBI Taxonomy" id="2961943"/>
    <lineage>
        <taxon>Bacteria</taxon>
        <taxon>Pseudomonadati</taxon>
        <taxon>Bacteroidota</taxon>
        <taxon>Cytophagia</taxon>
        <taxon>Cytophagales</taxon>
        <taxon>Cyclobacteriaceae</taxon>
        <taxon>Aquiflexum</taxon>
    </lineage>
</organism>
<dbReference type="EMBL" id="JANSUY010000007">
    <property type="protein sequence ID" value="MCR9015513.1"/>
    <property type="molecule type" value="Genomic_DNA"/>
</dbReference>
<dbReference type="RefSeq" id="WP_258423367.1">
    <property type="nucleotide sequence ID" value="NZ_JANSUY010000007.1"/>
</dbReference>
<keyword evidence="2" id="KW-1185">Reference proteome</keyword>
<comment type="caution">
    <text evidence="1">The sequence shown here is derived from an EMBL/GenBank/DDBJ whole genome shotgun (WGS) entry which is preliminary data.</text>
</comment>
<evidence type="ECO:0000313" key="2">
    <source>
        <dbReference type="Proteomes" id="UP001142175"/>
    </source>
</evidence>
<protein>
    <submittedName>
        <fullName evidence="1">Uncharacterized protein</fullName>
    </submittedName>
</protein>
<proteinExistence type="predicted"/>
<evidence type="ECO:0000313" key="1">
    <source>
        <dbReference type="EMBL" id="MCR9015513.1"/>
    </source>
</evidence>
<gene>
    <name evidence="1" type="ORF">NU887_10740</name>
</gene>
<dbReference type="Proteomes" id="UP001142175">
    <property type="component" value="Unassembled WGS sequence"/>
</dbReference>
<dbReference type="AlphaFoldDB" id="A0A9X2T0D1"/>